<feature type="domain" description="Uracil-DNA glycosylase-like" evidence="12">
    <location>
        <begin position="32"/>
        <end position="179"/>
    </location>
</feature>
<evidence type="ECO:0000259" key="12">
    <source>
        <dbReference type="SMART" id="SM00986"/>
    </source>
</evidence>
<evidence type="ECO:0000256" key="8">
    <source>
        <dbReference type="ARBA" id="ARBA00022801"/>
    </source>
</evidence>
<accession>X1KPN0</accession>
<dbReference type="InterPro" id="IPR005273">
    <property type="entry name" value="Ura-DNA_glyco_family4"/>
</dbReference>
<dbReference type="Gene3D" id="3.40.470.10">
    <property type="entry name" value="Uracil-DNA glycosylase-like domain"/>
    <property type="match status" value="1"/>
</dbReference>
<evidence type="ECO:0000256" key="11">
    <source>
        <dbReference type="ARBA" id="ARBA00023204"/>
    </source>
</evidence>
<dbReference type="SMART" id="SM00987">
    <property type="entry name" value="UreE_C"/>
    <property type="match status" value="1"/>
</dbReference>
<dbReference type="GO" id="GO:0006281">
    <property type="term" value="P:DNA repair"/>
    <property type="evidence" value="ECO:0007669"/>
    <property type="project" value="UniProtKB-KW"/>
</dbReference>
<dbReference type="Pfam" id="PF03167">
    <property type="entry name" value="UDG"/>
    <property type="match status" value="1"/>
</dbReference>
<dbReference type="InterPro" id="IPR051536">
    <property type="entry name" value="UDG_Type-4/5"/>
</dbReference>
<dbReference type="GO" id="GO:0046872">
    <property type="term" value="F:metal ion binding"/>
    <property type="evidence" value="ECO:0007669"/>
    <property type="project" value="UniProtKB-KW"/>
</dbReference>
<dbReference type="PANTHER" id="PTHR33693:SF1">
    <property type="entry name" value="TYPE-4 URACIL-DNA GLYCOSYLASE"/>
    <property type="match status" value="1"/>
</dbReference>
<dbReference type="InterPro" id="IPR005122">
    <property type="entry name" value="Uracil-DNA_glycosylase-like"/>
</dbReference>
<evidence type="ECO:0000256" key="2">
    <source>
        <dbReference type="ARBA" id="ARBA00006521"/>
    </source>
</evidence>
<gene>
    <name evidence="13" type="ORF">S06H3_08433</name>
</gene>
<proteinExistence type="inferred from homology"/>
<dbReference type="EMBL" id="BARV01003556">
    <property type="protein sequence ID" value="GAI08648.1"/>
    <property type="molecule type" value="Genomic_DNA"/>
</dbReference>
<keyword evidence="6" id="KW-0479">Metal-binding</keyword>
<organism evidence="13">
    <name type="scientific">marine sediment metagenome</name>
    <dbReference type="NCBI Taxonomy" id="412755"/>
    <lineage>
        <taxon>unclassified sequences</taxon>
        <taxon>metagenomes</taxon>
        <taxon>ecological metagenomes</taxon>
    </lineage>
</organism>
<protein>
    <recommendedName>
        <fullName evidence="4">Type-4 uracil-DNA glycosylase</fullName>
        <ecNumber evidence="3">3.2.2.27</ecNumber>
    </recommendedName>
</protein>
<name>X1KPN0_9ZZZZ</name>
<dbReference type="NCBIfam" id="TIGR00758">
    <property type="entry name" value="UDG_fam4"/>
    <property type="match status" value="1"/>
</dbReference>
<comment type="caution">
    <text evidence="13">The sequence shown here is derived from an EMBL/GenBank/DDBJ whole genome shotgun (WGS) entry which is preliminary data.</text>
</comment>
<evidence type="ECO:0000256" key="9">
    <source>
        <dbReference type="ARBA" id="ARBA00023004"/>
    </source>
</evidence>
<keyword evidence="5" id="KW-0004">4Fe-4S</keyword>
<dbReference type="PANTHER" id="PTHR33693">
    <property type="entry name" value="TYPE-5 URACIL-DNA GLYCOSYLASE"/>
    <property type="match status" value="1"/>
</dbReference>
<dbReference type="GO" id="GO:0004844">
    <property type="term" value="F:uracil DNA N-glycosylase activity"/>
    <property type="evidence" value="ECO:0007669"/>
    <property type="project" value="UniProtKB-EC"/>
</dbReference>
<dbReference type="InterPro" id="IPR036895">
    <property type="entry name" value="Uracil-DNA_glycosylase-like_sf"/>
</dbReference>
<keyword evidence="11" id="KW-0234">DNA repair</keyword>
<comment type="catalytic activity">
    <reaction evidence="1">
        <text>Hydrolyzes single-stranded DNA or mismatched double-stranded DNA and polynucleotides, releasing free uracil.</text>
        <dbReference type="EC" id="3.2.2.27"/>
    </reaction>
</comment>
<reference evidence="13" key="1">
    <citation type="journal article" date="2014" name="Front. Microbiol.">
        <title>High frequency of phylogenetically diverse reductive dehalogenase-homologous genes in deep subseafloor sedimentary metagenomes.</title>
        <authorList>
            <person name="Kawai M."/>
            <person name="Futagami T."/>
            <person name="Toyoda A."/>
            <person name="Takaki Y."/>
            <person name="Nishi S."/>
            <person name="Hori S."/>
            <person name="Arai W."/>
            <person name="Tsubouchi T."/>
            <person name="Morono Y."/>
            <person name="Uchiyama I."/>
            <person name="Ito T."/>
            <person name="Fujiyama A."/>
            <person name="Inagaki F."/>
            <person name="Takami H."/>
        </authorList>
    </citation>
    <scope>NUCLEOTIDE SEQUENCE</scope>
    <source>
        <strain evidence="13">Expedition CK06-06</strain>
    </source>
</reference>
<keyword evidence="8" id="KW-0378">Hydrolase</keyword>
<keyword evidence="7" id="KW-0227">DNA damage</keyword>
<evidence type="ECO:0000256" key="7">
    <source>
        <dbReference type="ARBA" id="ARBA00022763"/>
    </source>
</evidence>
<keyword evidence="9" id="KW-0408">Iron</keyword>
<evidence type="ECO:0000256" key="10">
    <source>
        <dbReference type="ARBA" id="ARBA00023014"/>
    </source>
</evidence>
<dbReference type="GO" id="GO:0051539">
    <property type="term" value="F:4 iron, 4 sulfur cluster binding"/>
    <property type="evidence" value="ECO:0007669"/>
    <property type="project" value="UniProtKB-KW"/>
</dbReference>
<dbReference type="EC" id="3.2.2.27" evidence="3"/>
<evidence type="ECO:0000256" key="6">
    <source>
        <dbReference type="ARBA" id="ARBA00022723"/>
    </source>
</evidence>
<evidence type="ECO:0000256" key="1">
    <source>
        <dbReference type="ARBA" id="ARBA00001400"/>
    </source>
</evidence>
<dbReference type="CDD" id="cd10030">
    <property type="entry name" value="UDG-F4_TTUDGA_SPO1dp_like"/>
    <property type="match status" value="1"/>
</dbReference>
<dbReference type="AlphaFoldDB" id="X1KPN0"/>
<keyword evidence="10" id="KW-0411">Iron-sulfur</keyword>
<comment type="similarity">
    <text evidence="2">Belongs to the uracil-DNA glycosylase (UDG) superfamily. Type 4 (UDGa) family.</text>
</comment>
<sequence length="187" mass="21417">LMSKNEKLEKLNKEIKNCKKCPLWKARKNVVPGEGPANAKIMVIGMAPGVEEDKTGKPFVGRAGLFLNQLLKIARINREKIFITSSLKCLPQPPPNRKPTKKEIEACLPYLKKQIEIIDPQKFILLGEVAFFVFFPDKKLKDFRGEFIKKADREYFVSYHPAAGLRFPKIKKILGKDFKKIKEAISF</sequence>
<dbReference type="SUPFAM" id="SSF52141">
    <property type="entry name" value="Uracil-DNA glycosylase-like"/>
    <property type="match status" value="1"/>
</dbReference>
<feature type="non-terminal residue" evidence="13">
    <location>
        <position position="1"/>
    </location>
</feature>
<evidence type="ECO:0000256" key="4">
    <source>
        <dbReference type="ARBA" id="ARBA00019403"/>
    </source>
</evidence>
<evidence type="ECO:0000313" key="13">
    <source>
        <dbReference type="EMBL" id="GAI08648.1"/>
    </source>
</evidence>
<evidence type="ECO:0000256" key="5">
    <source>
        <dbReference type="ARBA" id="ARBA00022485"/>
    </source>
</evidence>
<evidence type="ECO:0000256" key="3">
    <source>
        <dbReference type="ARBA" id="ARBA00012030"/>
    </source>
</evidence>
<dbReference type="SMART" id="SM00986">
    <property type="entry name" value="UDG"/>
    <property type="match status" value="1"/>
</dbReference>